<protein>
    <submittedName>
        <fullName evidence="1">Uncharacterized protein</fullName>
    </submittedName>
</protein>
<comment type="caution">
    <text evidence="1">The sequence shown here is derived from an EMBL/GenBank/DDBJ whole genome shotgun (WGS) entry which is preliminary data.</text>
</comment>
<evidence type="ECO:0000313" key="2">
    <source>
        <dbReference type="Proteomes" id="UP000179334"/>
    </source>
</evidence>
<proteinExistence type="predicted"/>
<accession>A0A1F6T5A3</accession>
<organism evidence="1 2">
    <name type="scientific">Candidatus Muproteobacteria bacterium RBG_16_64_10</name>
    <dbReference type="NCBI Taxonomy" id="1817757"/>
    <lineage>
        <taxon>Bacteria</taxon>
        <taxon>Pseudomonadati</taxon>
        <taxon>Pseudomonadota</taxon>
        <taxon>Candidatus Muproteobacteria</taxon>
    </lineage>
</organism>
<sequence length="65" mass="7248">MNHAALMRVRQRIGDLRAIADDALGRQATGRNEFPERLAVHQFHGEKNLPAGLTGFVNRADVRVI</sequence>
<dbReference type="EMBL" id="MFSR01000028">
    <property type="protein sequence ID" value="OGI40311.1"/>
    <property type="molecule type" value="Genomic_DNA"/>
</dbReference>
<evidence type="ECO:0000313" key="1">
    <source>
        <dbReference type="EMBL" id="OGI40311.1"/>
    </source>
</evidence>
<reference evidence="1 2" key="1">
    <citation type="journal article" date="2016" name="Nat. Commun.">
        <title>Thousands of microbial genomes shed light on interconnected biogeochemical processes in an aquifer system.</title>
        <authorList>
            <person name="Anantharaman K."/>
            <person name="Brown C.T."/>
            <person name="Hug L.A."/>
            <person name="Sharon I."/>
            <person name="Castelle C.J."/>
            <person name="Probst A.J."/>
            <person name="Thomas B.C."/>
            <person name="Singh A."/>
            <person name="Wilkins M.J."/>
            <person name="Karaoz U."/>
            <person name="Brodie E.L."/>
            <person name="Williams K.H."/>
            <person name="Hubbard S.S."/>
            <person name="Banfield J.F."/>
        </authorList>
    </citation>
    <scope>NUCLEOTIDE SEQUENCE [LARGE SCALE GENOMIC DNA]</scope>
</reference>
<dbReference type="Proteomes" id="UP000179334">
    <property type="component" value="Unassembled WGS sequence"/>
</dbReference>
<name>A0A1F6T5A3_9PROT</name>
<dbReference type="AlphaFoldDB" id="A0A1F6T5A3"/>
<gene>
    <name evidence="1" type="ORF">A2V91_02815</name>
</gene>